<evidence type="ECO:0000313" key="2">
    <source>
        <dbReference type="Proteomes" id="UP000642107"/>
    </source>
</evidence>
<evidence type="ECO:0008006" key="3">
    <source>
        <dbReference type="Google" id="ProtNLM"/>
    </source>
</evidence>
<protein>
    <recommendedName>
        <fullName evidence="3">Transposase IS116/IS110/IS902 family protein</fullName>
    </recommendedName>
</protein>
<proteinExistence type="predicted"/>
<reference evidence="1 2" key="1">
    <citation type="submission" date="2020-09" db="EMBL/GenBank/DDBJ databases">
        <title>Flavimobilis rhizosphaerae sp. nov., isolated from rhizosphere soil of Spartina alterniflora.</title>
        <authorList>
            <person name="Hanqin C."/>
        </authorList>
    </citation>
    <scope>NUCLEOTIDE SEQUENCE [LARGE SCALE GENOMIC DNA]</scope>
    <source>
        <strain evidence="1 2">GY 10621</strain>
    </source>
</reference>
<dbReference type="RefSeq" id="WP_192278532.1">
    <property type="nucleotide sequence ID" value="NZ_JACZDF010000002.1"/>
</dbReference>
<gene>
    <name evidence="1" type="ORF">IGS67_05255</name>
</gene>
<dbReference type="Proteomes" id="UP000642107">
    <property type="component" value="Unassembled WGS sequence"/>
</dbReference>
<dbReference type="EMBL" id="JACZDF010000002">
    <property type="protein sequence ID" value="MBD9698901.1"/>
    <property type="molecule type" value="Genomic_DNA"/>
</dbReference>
<accession>A0ABR9DP70</accession>
<evidence type="ECO:0000313" key="1">
    <source>
        <dbReference type="EMBL" id="MBD9698901.1"/>
    </source>
</evidence>
<name>A0ABR9DP70_9MICO</name>
<organism evidence="1 2">
    <name type="scientific">Flavimobilis rhizosphaerae</name>
    <dbReference type="NCBI Taxonomy" id="2775421"/>
    <lineage>
        <taxon>Bacteria</taxon>
        <taxon>Bacillati</taxon>
        <taxon>Actinomycetota</taxon>
        <taxon>Actinomycetes</taxon>
        <taxon>Micrococcales</taxon>
        <taxon>Jonesiaceae</taxon>
        <taxon>Flavimobilis</taxon>
    </lineage>
</organism>
<sequence>MTSERTATINASITLLRVLSLGIDARRPQTGKQIIEVSMRRSRTKAVRLVIARTEAVRLAKHVLDLGEELAENTKRIAALLKQSPARVLLDKPGIGP</sequence>
<comment type="caution">
    <text evidence="1">The sequence shown here is derived from an EMBL/GenBank/DDBJ whole genome shotgun (WGS) entry which is preliminary data.</text>
</comment>
<keyword evidence="2" id="KW-1185">Reference proteome</keyword>